<evidence type="ECO:0000256" key="14">
    <source>
        <dbReference type="SAM" id="Phobius"/>
    </source>
</evidence>
<dbReference type="InterPro" id="IPR005467">
    <property type="entry name" value="His_kinase_dom"/>
</dbReference>
<evidence type="ECO:0000259" key="15">
    <source>
        <dbReference type="PROSITE" id="PS50109"/>
    </source>
</evidence>
<dbReference type="SUPFAM" id="SSF47384">
    <property type="entry name" value="Homodimeric domain of signal transducing histidine kinase"/>
    <property type="match status" value="1"/>
</dbReference>
<dbReference type="CDD" id="cd00082">
    <property type="entry name" value="HisKA"/>
    <property type="match status" value="1"/>
</dbReference>
<dbReference type="PRINTS" id="PR00344">
    <property type="entry name" value="BCTRLSENSOR"/>
</dbReference>
<dbReference type="RefSeq" id="WP_006465566.1">
    <property type="nucleotide sequence ID" value="NZ_AEEC02000061.1"/>
</dbReference>
<evidence type="ECO:0000256" key="8">
    <source>
        <dbReference type="ARBA" id="ARBA00022741"/>
    </source>
</evidence>
<dbReference type="SUPFAM" id="SSF158472">
    <property type="entry name" value="HAMP domain-like"/>
    <property type="match status" value="1"/>
</dbReference>
<dbReference type="Gene3D" id="3.30.565.10">
    <property type="entry name" value="Histidine kinase-like ATPase, C-terminal domain"/>
    <property type="match status" value="1"/>
</dbReference>
<keyword evidence="8" id="KW-0547">Nucleotide-binding</keyword>
<dbReference type="EC" id="2.7.13.3" evidence="3"/>
<dbReference type="EMBL" id="AEEC02000061">
    <property type="protein sequence ID" value="EOA02201.1"/>
    <property type="molecule type" value="Genomic_DNA"/>
</dbReference>
<dbReference type="InterPro" id="IPR036097">
    <property type="entry name" value="HisK_dim/P_sf"/>
</dbReference>
<dbReference type="CDD" id="cd06225">
    <property type="entry name" value="HAMP"/>
    <property type="match status" value="1"/>
</dbReference>
<dbReference type="SUPFAM" id="SSF55874">
    <property type="entry name" value="ATPase domain of HSP90 chaperone/DNA topoisomerase II/histidine kinase"/>
    <property type="match status" value="1"/>
</dbReference>
<dbReference type="PROSITE" id="PS50109">
    <property type="entry name" value="HIS_KIN"/>
    <property type="match status" value="1"/>
</dbReference>
<sequence>MGRLFWKFFFFIAIAQITATFGVGVLFWIENLERSNRNSEIDLSPPASFMIRSAAATLQFGGPEALRSLINEGRPHRLQLYAVDEENKDLMGREVPPKLVEEARHLLTTERERRSVELVKATNGHSYLMFIPAPNDEFAPPPGPGPGGMPGREPRYMKERGPKPLFFPTMPLAVALVASLVFALLLAWYFSHPIRHLKNAFNQAANGNLDLELEPVMSARNDELADLGRDFDAMTAKLRTLMESQRRLLHDVSHELRSPIARLQMAIGLARVQDRDKLELTLERIERESVRMDKLVGELLTLSRLEANVPGSMEEAIAIQPMLGDMINDANFEAETLGKQVESQIACRVQVQGNPELLYRAIENVLRNAIKHTAPATTVQVVAEIDEVGKLLHLSILDRGPGVPEEEMNSIFELFFRSSRTKSNSAGHGLGLSIARRIVEAHQGSIRAANRSDGGLRVDITLPFMADEPARGETVEA</sequence>
<protein>
    <recommendedName>
        <fullName evidence="3">histidine kinase</fullName>
        <ecNumber evidence="3">2.7.13.3</ecNumber>
    </recommendedName>
</protein>
<evidence type="ECO:0000256" key="7">
    <source>
        <dbReference type="ARBA" id="ARBA00022692"/>
    </source>
</evidence>
<dbReference type="InterPro" id="IPR004358">
    <property type="entry name" value="Sig_transdc_His_kin-like_C"/>
</dbReference>
<evidence type="ECO:0000256" key="13">
    <source>
        <dbReference type="ARBA" id="ARBA00023136"/>
    </source>
</evidence>
<dbReference type="SMART" id="SM00387">
    <property type="entry name" value="HATPase_c"/>
    <property type="match status" value="1"/>
</dbReference>
<evidence type="ECO:0000313" key="17">
    <source>
        <dbReference type="EMBL" id="EOA02201.1"/>
    </source>
</evidence>
<keyword evidence="12" id="KW-0902">Two-component regulatory system</keyword>
<proteinExistence type="predicted"/>
<keyword evidence="4" id="KW-1003">Cell membrane</keyword>
<evidence type="ECO:0000256" key="4">
    <source>
        <dbReference type="ARBA" id="ARBA00022475"/>
    </source>
</evidence>
<keyword evidence="7 14" id="KW-0812">Transmembrane</keyword>
<dbReference type="Pfam" id="PF02518">
    <property type="entry name" value="HATPase_c"/>
    <property type="match status" value="1"/>
</dbReference>
<dbReference type="GO" id="GO:0005524">
    <property type="term" value="F:ATP binding"/>
    <property type="evidence" value="ECO:0007669"/>
    <property type="project" value="UniProtKB-KW"/>
</dbReference>
<comment type="caution">
    <text evidence="17">The sequence shown here is derived from an EMBL/GenBank/DDBJ whole genome shotgun (WGS) entry which is preliminary data.</text>
</comment>
<evidence type="ECO:0000256" key="3">
    <source>
        <dbReference type="ARBA" id="ARBA00012438"/>
    </source>
</evidence>
<dbReference type="Proteomes" id="UP000006772">
    <property type="component" value="Unassembled WGS sequence"/>
</dbReference>
<dbReference type="PANTHER" id="PTHR45528:SF1">
    <property type="entry name" value="SENSOR HISTIDINE KINASE CPXA"/>
    <property type="match status" value="1"/>
</dbReference>
<dbReference type="Pfam" id="PF00672">
    <property type="entry name" value="HAMP"/>
    <property type="match status" value="1"/>
</dbReference>
<dbReference type="InterPro" id="IPR003660">
    <property type="entry name" value="HAMP_dom"/>
</dbReference>
<dbReference type="Pfam" id="PF00512">
    <property type="entry name" value="HisKA"/>
    <property type="match status" value="1"/>
</dbReference>
<dbReference type="SMART" id="SM00388">
    <property type="entry name" value="HisKA"/>
    <property type="match status" value="1"/>
</dbReference>
<name>A0AAI9I9S7_9BURK</name>
<evidence type="ECO:0000256" key="6">
    <source>
        <dbReference type="ARBA" id="ARBA00022679"/>
    </source>
</evidence>
<dbReference type="Gene3D" id="1.10.287.130">
    <property type="match status" value="1"/>
</dbReference>
<evidence type="ECO:0000256" key="9">
    <source>
        <dbReference type="ARBA" id="ARBA00022777"/>
    </source>
</evidence>
<dbReference type="GO" id="GO:0000155">
    <property type="term" value="F:phosphorelay sensor kinase activity"/>
    <property type="evidence" value="ECO:0007669"/>
    <property type="project" value="InterPro"/>
</dbReference>
<keyword evidence="5" id="KW-0597">Phosphoprotein</keyword>
<evidence type="ECO:0000256" key="2">
    <source>
        <dbReference type="ARBA" id="ARBA00004651"/>
    </source>
</evidence>
<dbReference type="GO" id="GO:0005886">
    <property type="term" value="C:plasma membrane"/>
    <property type="evidence" value="ECO:0007669"/>
    <property type="project" value="UniProtKB-SubCell"/>
</dbReference>
<gene>
    <name evidence="17" type="ORF">HFRIS_023810</name>
</gene>
<dbReference type="SMART" id="SM00304">
    <property type="entry name" value="HAMP"/>
    <property type="match status" value="1"/>
</dbReference>
<comment type="catalytic activity">
    <reaction evidence="1">
        <text>ATP + protein L-histidine = ADP + protein N-phospho-L-histidine.</text>
        <dbReference type="EC" id="2.7.13.3"/>
    </reaction>
</comment>
<dbReference type="InterPro" id="IPR050398">
    <property type="entry name" value="HssS/ArlS-like"/>
</dbReference>
<organism evidence="17 18">
    <name type="scientific">Herbaspirillum frisingense GSF30</name>
    <dbReference type="NCBI Taxonomy" id="864073"/>
    <lineage>
        <taxon>Bacteria</taxon>
        <taxon>Pseudomonadati</taxon>
        <taxon>Pseudomonadota</taxon>
        <taxon>Betaproteobacteria</taxon>
        <taxon>Burkholderiales</taxon>
        <taxon>Oxalobacteraceae</taxon>
        <taxon>Herbaspirillum</taxon>
    </lineage>
</organism>
<dbReference type="InterPro" id="IPR003661">
    <property type="entry name" value="HisK_dim/P_dom"/>
</dbReference>
<evidence type="ECO:0000256" key="11">
    <source>
        <dbReference type="ARBA" id="ARBA00022989"/>
    </source>
</evidence>
<evidence type="ECO:0000256" key="1">
    <source>
        <dbReference type="ARBA" id="ARBA00000085"/>
    </source>
</evidence>
<keyword evidence="11 14" id="KW-1133">Transmembrane helix</keyword>
<evidence type="ECO:0000256" key="10">
    <source>
        <dbReference type="ARBA" id="ARBA00022840"/>
    </source>
</evidence>
<reference evidence="17 18" key="1">
    <citation type="journal article" date="2013" name="Front. Microbiol.">
        <title>The genome of the endophytic bacterium H. frisingense GSF30(T) identifies diverse strategies in the Herbaspirillum genus to interact with plants.</title>
        <authorList>
            <person name="Straub D."/>
            <person name="Rothballer M."/>
            <person name="Hartmann A."/>
            <person name="Ludewig U."/>
        </authorList>
    </citation>
    <scope>NUCLEOTIDE SEQUENCE [LARGE SCALE GENOMIC DNA]</scope>
    <source>
        <strain evidence="17 18">GSF30</strain>
    </source>
</reference>
<dbReference type="Gene3D" id="6.10.340.10">
    <property type="match status" value="1"/>
</dbReference>
<keyword evidence="6" id="KW-0808">Transferase</keyword>
<dbReference type="PANTHER" id="PTHR45528">
    <property type="entry name" value="SENSOR HISTIDINE KINASE CPXA"/>
    <property type="match status" value="1"/>
</dbReference>
<keyword evidence="10" id="KW-0067">ATP-binding</keyword>
<feature type="transmembrane region" description="Helical" evidence="14">
    <location>
        <begin position="165"/>
        <end position="190"/>
    </location>
</feature>
<dbReference type="PROSITE" id="PS50885">
    <property type="entry name" value="HAMP"/>
    <property type="match status" value="1"/>
</dbReference>
<feature type="domain" description="Histidine kinase" evidence="15">
    <location>
        <begin position="251"/>
        <end position="466"/>
    </location>
</feature>
<dbReference type="InterPro" id="IPR003594">
    <property type="entry name" value="HATPase_dom"/>
</dbReference>
<dbReference type="AlphaFoldDB" id="A0AAI9I9S7"/>
<keyword evidence="9 17" id="KW-0418">Kinase</keyword>
<accession>A0AAI9I9S7</accession>
<keyword evidence="13 14" id="KW-0472">Membrane</keyword>
<evidence type="ECO:0000256" key="12">
    <source>
        <dbReference type="ARBA" id="ARBA00023012"/>
    </source>
</evidence>
<evidence type="ECO:0000313" key="18">
    <source>
        <dbReference type="Proteomes" id="UP000006772"/>
    </source>
</evidence>
<feature type="transmembrane region" description="Helical" evidence="14">
    <location>
        <begin position="6"/>
        <end position="29"/>
    </location>
</feature>
<evidence type="ECO:0000256" key="5">
    <source>
        <dbReference type="ARBA" id="ARBA00022553"/>
    </source>
</evidence>
<comment type="subcellular location">
    <subcellularLocation>
        <location evidence="2">Cell membrane</location>
        <topology evidence="2">Multi-pass membrane protein</topology>
    </subcellularLocation>
</comment>
<dbReference type="InterPro" id="IPR036890">
    <property type="entry name" value="HATPase_C_sf"/>
</dbReference>
<evidence type="ECO:0000259" key="16">
    <source>
        <dbReference type="PROSITE" id="PS50885"/>
    </source>
</evidence>
<feature type="domain" description="HAMP" evidence="16">
    <location>
        <begin position="188"/>
        <end position="243"/>
    </location>
</feature>